<evidence type="ECO:0000313" key="1">
    <source>
        <dbReference type="EMBL" id="PYC41449.1"/>
    </source>
</evidence>
<accession>A0A9Q6IJB1</accession>
<protein>
    <submittedName>
        <fullName evidence="1">Histidine phosphatase family protein</fullName>
    </submittedName>
</protein>
<gene>
    <name evidence="1" type="ORF">DMX08_06760</name>
</gene>
<organism evidence="1 2">
    <name type="scientific">Pseudomonas protegens</name>
    <dbReference type="NCBI Taxonomy" id="380021"/>
    <lineage>
        <taxon>Bacteria</taxon>
        <taxon>Pseudomonadati</taxon>
        <taxon>Pseudomonadota</taxon>
        <taxon>Gammaproteobacteria</taxon>
        <taxon>Pseudomonadales</taxon>
        <taxon>Pseudomonadaceae</taxon>
        <taxon>Pseudomonas</taxon>
    </lineage>
</organism>
<dbReference type="EMBL" id="QJRN01000003">
    <property type="protein sequence ID" value="PYC41449.1"/>
    <property type="molecule type" value="Genomic_DNA"/>
</dbReference>
<dbReference type="Proteomes" id="UP000248188">
    <property type="component" value="Unassembled WGS sequence"/>
</dbReference>
<proteinExistence type="predicted"/>
<dbReference type="Gene3D" id="3.40.50.1240">
    <property type="entry name" value="Phosphoglycerate mutase-like"/>
    <property type="match status" value="1"/>
</dbReference>
<evidence type="ECO:0000313" key="2">
    <source>
        <dbReference type="Proteomes" id="UP000248188"/>
    </source>
</evidence>
<dbReference type="SUPFAM" id="SSF53254">
    <property type="entry name" value="Phosphoglycerate mutase-like"/>
    <property type="match status" value="1"/>
</dbReference>
<dbReference type="InterPro" id="IPR013078">
    <property type="entry name" value="His_Pase_superF_clade-1"/>
</dbReference>
<dbReference type="InterPro" id="IPR029033">
    <property type="entry name" value="His_PPase_superfam"/>
</dbReference>
<reference evidence="1 2" key="1">
    <citation type="submission" date="2018-06" db="EMBL/GenBank/DDBJ databases">
        <title>Pseudomonas diversity within urban Lake Michigan freshwaters.</title>
        <authorList>
            <person name="Batrich M."/>
            <person name="Hatzopoulos T."/>
            <person name="Putonti C."/>
        </authorList>
    </citation>
    <scope>NUCLEOTIDE SEQUENCE [LARGE SCALE GENOMIC DNA]</scope>
    <source>
        <strain evidence="1 2">MB-090624</strain>
    </source>
</reference>
<dbReference type="AlphaFoldDB" id="A0A9Q6IJB1"/>
<dbReference type="Pfam" id="PF00300">
    <property type="entry name" value="His_Phos_1"/>
    <property type="match status" value="1"/>
</dbReference>
<sequence length="187" mass="20368">MNSTIILMRHGQPEGIANDRISALDMQGWIQDYDRSAITAHPAPPSSLQLAASAAVIVSSSAPRALASVQALGLQPTLVDPLFCEAQLPYGPWRQPRLSPITWAAILRILWCCGYSRHVETATATRSRAAAAALQLQSLTQQGPVLLLGHGWMNRLIGKQLAGAGWRRQDRAGSRYWSATVYRRSTA</sequence>
<name>A0A9Q6IJB1_9PSED</name>
<comment type="caution">
    <text evidence="1">The sequence shown here is derived from an EMBL/GenBank/DDBJ whole genome shotgun (WGS) entry which is preliminary data.</text>
</comment>